<organism evidence="1 2">
    <name type="scientific">Aristaeella hokkaidonensis</name>
    <dbReference type="NCBI Taxonomy" id="3046382"/>
    <lineage>
        <taxon>Bacteria</taxon>
        <taxon>Bacillati</taxon>
        <taxon>Bacillota</taxon>
        <taxon>Clostridia</taxon>
        <taxon>Eubacteriales</taxon>
        <taxon>Aristaeellaceae</taxon>
        <taxon>Aristaeella</taxon>
    </lineage>
</organism>
<keyword evidence="2" id="KW-1185">Reference proteome</keyword>
<evidence type="ECO:0000313" key="2">
    <source>
        <dbReference type="Proteomes" id="UP000682782"/>
    </source>
</evidence>
<proteinExistence type="predicted"/>
<sequence length="569" mass="62239">MRLFRKWLSLLLVVILAAGIISTASAGSNFDVKDGIAIKYIGTATEITADMFTDEKITTIGASCFNGKNITKVTMPNSVKSIQTGAFAECRLLTEITLSSAITSIPNNCFSNATSLKTIAIPSGVTSIGQFAFRNCVSLKAVEGTATVKTKYSDTYKPVTGNVTSVGTDAFANCPQVVISCFKGSPLEEYAIANSVKYESLDPVIDKITVRNPPEYTMIYDKASTNTLAISFTVSPAIASTTELAWSSSDTSIAEVNQDGVVTPKKPGVITVTVASANTIDGLTTPQASVKVVILDSAKNWQQWPADTGSKYYCTSATTYATGWQQIGGKWYYFEPTLGKALTGWLKINGVWYYTNASGAMITGWAKIDEKWYFFNGSGALVSGWLSYNNQWYYLDPQNGSAMVTGAKTINGVNYIFRDDGSLTESGWFKEGGKWYYLNDKKAVQKGWIKDGGKWYYLSPTDGAMLTGWQLVNGVWYYMNASGAMQTGWQKLEGGKWYYLNKTTGAMMTGWLKLNKTWYYLNSDGSMAIGWLQVNGVWYYFDASGAMVTGTQTINGTKYTFNKSGAWIK</sequence>
<dbReference type="EMBL" id="CP068393">
    <property type="protein sequence ID" value="QUC66703.1"/>
    <property type="molecule type" value="Genomic_DNA"/>
</dbReference>
<reference evidence="1" key="1">
    <citation type="submission" date="2021-01" db="EMBL/GenBank/DDBJ databases">
        <title>Complete genome sequence of Clostridiales bacterium R-7.</title>
        <authorList>
            <person name="Mahoney-Kurpe S.C."/>
            <person name="Palevich N."/>
            <person name="Koike S."/>
            <person name="Moon C.D."/>
            <person name="Attwood G.T."/>
        </authorList>
    </citation>
    <scope>NUCLEOTIDE SEQUENCE</scope>
    <source>
        <strain evidence="1">R-7</strain>
    </source>
</reference>
<dbReference type="Proteomes" id="UP000682782">
    <property type="component" value="Chromosome"/>
</dbReference>
<name>A0AC61MY31_9FIRM</name>
<evidence type="ECO:0000313" key="1">
    <source>
        <dbReference type="EMBL" id="QUC66703.1"/>
    </source>
</evidence>
<accession>A0AC61MY31</accession>
<gene>
    <name evidence="1" type="ORF">JYE49_12730</name>
</gene>
<protein>
    <submittedName>
        <fullName evidence="1">Leucine-rich repeat protein</fullName>
    </submittedName>
</protein>